<keyword evidence="2" id="KW-1185">Reference proteome</keyword>
<accession>A0A0L0S0F5</accession>
<proteinExistence type="predicted"/>
<gene>
    <name evidence="1" type="ORF">AMAG_01692</name>
</gene>
<evidence type="ECO:0000313" key="1">
    <source>
        <dbReference type="EMBL" id="KNE55824.1"/>
    </source>
</evidence>
<evidence type="ECO:0000313" key="2">
    <source>
        <dbReference type="Proteomes" id="UP000054350"/>
    </source>
</evidence>
<dbReference type="OrthoDB" id="4951845at2759"/>
<dbReference type="AlphaFoldDB" id="A0A0L0S0F5"/>
<reference evidence="1 2" key="1">
    <citation type="submission" date="2009-11" db="EMBL/GenBank/DDBJ databases">
        <title>Annotation of Allomyces macrogynus ATCC 38327.</title>
        <authorList>
            <consortium name="The Broad Institute Genome Sequencing Platform"/>
            <person name="Russ C."/>
            <person name="Cuomo C."/>
            <person name="Burger G."/>
            <person name="Gray M.W."/>
            <person name="Holland P.W.H."/>
            <person name="King N."/>
            <person name="Lang F.B.F."/>
            <person name="Roger A.J."/>
            <person name="Ruiz-Trillo I."/>
            <person name="Young S.K."/>
            <person name="Zeng Q."/>
            <person name="Gargeya S."/>
            <person name="Fitzgerald M."/>
            <person name="Haas B."/>
            <person name="Abouelleil A."/>
            <person name="Alvarado L."/>
            <person name="Arachchi H.M."/>
            <person name="Berlin A."/>
            <person name="Chapman S.B."/>
            <person name="Gearin G."/>
            <person name="Goldberg J."/>
            <person name="Griggs A."/>
            <person name="Gujja S."/>
            <person name="Hansen M."/>
            <person name="Heiman D."/>
            <person name="Howarth C."/>
            <person name="Larimer J."/>
            <person name="Lui A."/>
            <person name="MacDonald P.J.P."/>
            <person name="McCowen C."/>
            <person name="Montmayeur A."/>
            <person name="Murphy C."/>
            <person name="Neiman D."/>
            <person name="Pearson M."/>
            <person name="Priest M."/>
            <person name="Roberts A."/>
            <person name="Saif S."/>
            <person name="Shea T."/>
            <person name="Sisk P."/>
            <person name="Stolte C."/>
            <person name="Sykes S."/>
            <person name="Wortman J."/>
            <person name="Nusbaum C."/>
            <person name="Birren B."/>
        </authorList>
    </citation>
    <scope>NUCLEOTIDE SEQUENCE [LARGE SCALE GENOMIC DNA]</scope>
    <source>
        <strain evidence="1 2">ATCC 38327</strain>
    </source>
</reference>
<sequence>MDGTAPGPVRITRVSARAGPGSFFANDEVADTLYPLLEPLFTHVPHMSEATRSRPSCRAHRAVAASSRVCQIHDSRRAGGLSHGPVLRVVCVLAHLAQRRTARPVGPGRGDSFVRRVAKLKDKVRVRRTAKTLAVLVDVAGCRGWWQCT</sequence>
<dbReference type="VEuPathDB" id="FungiDB:AMAG_01692"/>
<name>A0A0L0S0F5_ALLM3</name>
<dbReference type="EMBL" id="GG745329">
    <property type="protein sequence ID" value="KNE55824.1"/>
    <property type="molecule type" value="Genomic_DNA"/>
</dbReference>
<reference evidence="2" key="2">
    <citation type="submission" date="2009-11" db="EMBL/GenBank/DDBJ databases">
        <title>The Genome Sequence of Allomyces macrogynus strain ATCC 38327.</title>
        <authorList>
            <consortium name="The Broad Institute Genome Sequencing Platform"/>
            <person name="Russ C."/>
            <person name="Cuomo C."/>
            <person name="Shea T."/>
            <person name="Young S.K."/>
            <person name="Zeng Q."/>
            <person name="Koehrsen M."/>
            <person name="Haas B."/>
            <person name="Borodovsky M."/>
            <person name="Guigo R."/>
            <person name="Alvarado L."/>
            <person name="Berlin A."/>
            <person name="Borenstein D."/>
            <person name="Chen Z."/>
            <person name="Engels R."/>
            <person name="Freedman E."/>
            <person name="Gellesch M."/>
            <person name="Goldberg J."/>
            <person name="Griggs A."/>
            <person name="Gujja S."/>
            <person name="Heiman D."/>
            <person name="Hepburn T."/>
            <person name="Howarth C."/>
            <person name="Jen D."/>
            <person name="Larson L."/>
            <person name="Lewis B."/>
            <person name="Mehta T."/>
            <person name="Park D."/>
            <person name="Pearson M."/>
            <person name="Roberts A."/>
            <person name="Saif S."/>
            <person name="Shenoy N."/>
            <person name="Sisk P."/>
            <person name="Stolte C."/>
            <person name="Sykes S."/>
            <person name="Walk T."/>
            <person name="White J."/>
            <person name="Yandava C."/>
            <person name="Burger G."/>
            <person name="Gray M.W."/>
            <person name="Holland P.W.H."/>
            <person name="King N."/>
            <person name="Lang F.B.F."/>
            <person name="Roger A.J."/>
            <person name="Ruiz-Trillo I."/>
            <person name="Lander E."/>
            <person name="Nusbaum C."/>
        </authorList>
    </citation>
    <scope>NUCLEOTIDE SEQUENCE [LARGE SCALE GENOMIC DNA]</scope>
    <source>
        <strain evidence="2">ATCC 38327</strain>
    </source>
</reference>
<dbReference type="Proteomes" id="UP000054350">
    <property type="component" value="Unassembled WGS sequence"/>
</dbReference>
<organism evidence="1 2">
    <name type="scientific">Allomyces macrogynus (strain ATCC 38327)</name>
    <name type="common">Allomyces javanicus var. macrogynus</name>
    <dbReference type="NCBI Taxonomy" id="578462"/>
    <lineage>
        <taxon>Eukaryota</taxon>
        <taxon>Fungi</taxon>
        <taxon>Fungi incertae sedis</taxon>
        <taxon>Blastocladiomycota</taxon>
        <taxon>Blastocladiomycetes</taxon>
        <taxon>Blastocladiales</taxon>
        <taxon>Blastocladiaceae</taxon>
        <taxon>Allomyces</taxon>
    </lineage>
</organism>
<protein>
    <submittedName>
        <fullName evidence="1">Uncharacterized protein</fullName>
    </submittedName>
</protein>